<evidence type="ECO:0000313" key="2">
    <source>
        <dbReference type="Proteomes" id="UP000000305"/>
    </source>
</evidence>
<keyword evidence="2" id="KW-1185">Reference proteome</keyword>
<dbReference type="PhylomeDB" id="E9G1I4"/>
<dbReference type="Proteomes" id="UP000000305">
    <property type="component" value="Unassembled WGS sequence"/>
</dbReference>
<sequence>MLRKTLFEFCVDSIIEEMDRGWGRKSSKGSDTVDPEVSSNPLEHLPTAILEEVVRILRKKKLLEKYLRWIILPQLHTLDLSSGWVIKRSREEAEIKQMIEHLKCASVKCQMLKNLILAYSLPNGENLIGFLPTFKNLQALDVSHTSAGDNCMWAVGTHCKYLRSLDVRSCWEVTDFGIQGLCLDYIEKENDEDNQTAKAGDFERRDSCRPPRLSNSLQTLWLEGTQVTKKGIQEALQKLRSLKALEHKSTVKVLGEMHREDWANTEKRNKIPKYALTKISYCIKEKQISSDRIVKAVSQCNSITELDIAKTGDFSDFFTGRNEIDNGYRQFTFDGVMIPILNIIGNSLKDFSISLFDSFKLCTIIDCCPNLRKLKLRYCGYYSIDEIEKFSNVQERKTLGKLQELTLDSVQISPDDLFTLMSSSSLKSIELEKCKTFNDDILQQAYDLHMFPNLEYLKLTKCDSVTERGINLLLKERSQVKKIKIISRKGIAKEKLEVWQISLKNWELEYS</sequence>
<dbReference type="Pfam" id="PF13516">
    <property type="entry name" value="LRR_6"/>
    <property type="match status" value="1"/>
</dbReference>
<dbReference type="SUPFAM" id="SSF52047">
    <property type="entry name" value="RNI-like"/>
    <property type="match status" value="1"/>
</dbReference>
<dbReference type="PANTHER" id="PTHR13318:SF247">
    <property type="entry name" value="GH16156P"/>
    <property type="match status" value="1"/>
</dbReference>
<dbReference type="KEGG" id="dpx:DAPPUDRAFT_307822"/>
<dbReference type="AlphaFoldDB" id="E9G1I4"/>
<dbReference type="OMA" id="HREDWAN"/>
<dbReference type="InterPro" id="IPR032675">
    <property type="entry name" value="LRR_dom_sf"/>
</dbReference>
<proteinExistence type="predicted"/>
<dbReference type="GO" id="GO:0019005">
    <property type="term" value="C:SCF ubiquitin ligase complex"/>
    <property type="evidence" value="ECO:0000318"/>
    <property type="project" value="GO_Central"/>
</dbReference>
<organism evidence="1 2">
    <name type="scientific">Daphnia pulex</name>
    <name type="common">Water flea</name>
    <dbReference type="NCBI Taxonomy" id="6669"/>
    <lineage>
        <taxon>Eukaryota</taxon>
        <taxon>Metazoa</taxon>
        <taxon>Ecdysozoa</taxon>
        <taxon>Arthropoda</taxon>
        <taxon>Crustacea</taxon>
        <taxon>Branchiopoda</taxon>
        <taxon>Diplostraca</taxon>
        <taxon>Cladocera</taxon>
        <taxon>Anomopoda</taxon>
        <taxon>Daphniidae</taxon>
        <taxon>Daphnia</taxon>
    </lineage>
</organism>
<protein>
    <recommendedName>
        <fullName evidence="3">F-box domain-containing protein</fullName>
    </recommendedName>
</protein>
<dbReference type="Gene3D" id="3.80.10.10">
    <property type="entry name" value="Ribonuclease Inhibitor"/>
    <property type="match status" value="2"/>
</dbReference>
<dbReference type="OrthoDB" id="27842at2759"/>
<dbReference type="InterPro" id="IPR006553">
    <property type="entry name" value="Leu-rich_rpt_Cys-con_subtyp"/>
</dbReference>
<dbReference type="EMBL" id="GL732529">
    <property type="protein sequence ID" value="EFX86810.1"/>
    <property type="molecule type" value="Genomic_DNA"/>
</dbReference>
<dbReference type="STRING" id="6669.E9G1I4"/>
<dbReference type="InterPro" id="IPR001611">
    <property type="entry name" value="Leu-rich_rpt"/>
</dbReference>
<accession>E9G1I4</accession>
<evidence type="ECO:0000313" key="1">
    <source>
        <dbReference type="EMBL" id="EFX86810.1"/>
    </source>
</evidence>
<dbReference type="SMART" id="SM00367">
    <property type="entry name" value="LRR_CC"/>
    <property type="match status" value="2"/>
</dbReference>
<dbReference type="HOGENOM" id="CLU_033667_1_1_1"/>
<dbReference type="PANTHER" id="PTHR13318">
    <property type="entry name" value="PARTNER OF PAIRED, ISOFORM B-RELATED"/>
    <property type="match status" value="1"/>
</dbReference>
<evidence type="ECO:0008006" key="3">
    <source>
        <dbReference type="Google" id="ProtNLM"/>
    </source>
</evidence>
<dbReference type="InParanoid" id="E9G1I4"/>
<dbReference type="GO" id="GO:0031146">
    <property type="term" value="P:SCF-dependent proteasomal ubiquitin-dependent protein catabolic process"/>
    <property type="evidence" value="ECO:0000318"/>
    <property type="project" value="GO_Central"/>
</dbReference>
<reference evidence="1 2" key="1">
    <citation type="journal article" date="2011" name="Science">
        <title>The ecoresponsive genome of Daphnia pulex.</title>
        <authorList>
            <person name="Colbourne J.K."/>
            <person name="Pfrender M.E."/>
            <person name="Gilbert D."/>
            <person name="Thomas W.K."/>
            <person name="Tucker A."/>
            <person name="Oakley T.H."/>
            <person name="Tokishita S."/>
            <person name="Aerts A."/>
            <person name="Arnold G.J."/>
            <person name="Basu M.K."/>
            <person name="Bauer D.J."/>
            <person name="Caceres C.E."/>
            <person name="Carmel L."/>
            <person name="Casola C."/>
            <person name="Choi J.H."/>
            <person name="Detter J.C."/>
            <person name="Dong Q."/>
            <person name="Dusheyko S."/>
            <person name="Eads B.D."/>
            <person name="Frohlich T."/>
            <person name="Geiler-Samerotte K.A."/>
            <person name="Gerlach D."/>
            <person name="Hatcher P."/>
            <person name="Jogdeo S."/>
            <person name="Krijgsveld J."/>
            <person name="Kriventseva E.V."/>
            <person name="Kultz D."/>
            <person name="Laforsch C."/>
            <person name="Lindquist E."/>
            <person name="Lopez J."/>
            <person name="Manak J.R."/>
            <person name="Muller J."/>
            <person name="Pangilinan J."/>
            <person name="Patwardhan R.P."/>
            <person name="Pitluck S."/>
            <person name="Pritham E.J."/>
            <person name="Rechtsteiner A."/>
            <person name="Rho M."/>
            <person name="Rogozin I.B."/>
            <person name="Sakarya O."/>
            <person name="Salamov A."/>
            <person name="Schaack S."/>
            <person name="Shapiro H."/>
            <person name="Shiga Y."/>
            <person name="Skalitzky C."/>
            <person name="Smith Z."/>
            <person name="Souvorov A."/>
            <person name="Sung W."/>
            <person name="Tang Z."/>
            <person name="Tsuchiya D."/>
            <person name="Tu H."/>
            <person name="Vos H."/>
            <person name="Wang M."/>
            <person name="Wolf Y.I."/>
            <person name="Yamagata H."/>
            <person name="Yamada T."/>
            <person name="Ye Y."/>
            <person name="Shaw J.R."/>
            <person name="Andrews J."/>
            <person name="Crease T.J."/>
            <person name="Tang H."/>
            <person name="Lucas S.M."/>
            <person name="Robertson H.M."/>
            <person name="Bork P."/>
            <person name="Koonin E.V."/>
            <person name="Zdobnov E.M."/>
            <person name="Grigoriev I.V."/>
            <person name="Lynch M."/>
            <person name="Boore J.L."/>
        </authorList>
    </citation>
    <scope>NUCLEOTIDE SEQUENCE [LARGE SCALE GENOMIC DNA]</scope>
</reference>
<name>E9G1I4_DAPPU</name>
<gene>
    <name evidence="1" type="ORF">DAPPUDRAFT_307822</name>
</gene>